<dbReference type="PANTHER" id="PTHR33602:SF1">
    <property type="entry name" value="REGULATORY PROTEIN RECX FAMILY PROTEIN"/>
    <property type="match status" value="1"/>
</dbReference>
<comment type="similarity">
    <text evidence="3 6">Belongs to the RecX family.</text>
</comment>
<evidence type="ECO:0000256" key="1">
    <source>
        <dbReference type="ARBA" id="ARBA00003529"/>
    </source>
</evidence>
<dbReference type="InterPro" id="IPR003783">
    <property type="entry name" value="Regulatory_RecX"/>
</dbReference>
<dbReference type="Pfam" id="PF21981">
    <property type="entry name" value="RecX_HTH3"/>
    <property type="match status" value="1"/>
</dbReference>
<gene>
    <name evidence="6" type="primary">recX</name>
    <name evidence="10" type="ORF">TMU3MR103_1671</name>
</gene>
<accession>A0A091C092</accession>
<keyword evidence="11" id="KW-1185">Reference proteome</keyword>
<feature type="domain" description="RecX third three-helical" evidence="8">
    <location>
        <begin position="211"/>
        <end position="257"/>
    </location>
</feature>
<dbReference type="HAMAP" id="MF_01114">
    <property type="entry name" value="RecX"/>
    <property type="match status" value="1"/>
</dbReference>
<dbReference type="AlphaFoldDB" id="A0A091C092"/>
<name>A0A091C092_9ENTE</name>
<feature type="domain" description="RecX first three-helical" evidence="9">
    <location>
        <begin position="62"/>
        <end position="99"/>
    </location>
</feature>
<evidence type="ECO:0000256" key="2">
    <source>
        <dbReference type="ARBA" id="ARBA00004496"/>
    </source>
</evidence>
<comment type="caution">
    <text evidence="10">The sequence shown here is derived from an EMBL/GenBank/DDBJ whole genome shotgun (WGS) entry which is preliminary data.</text>
</comment>
<dbReference type="Proteomes" id="UP000029381">
    <property type="component" value="Unassembled WGS sequence"/>
</dbReference>
<reference evidence="10 11" key="1">
    <citation type="submission" date="2014-08" db="EMBL/GenBank/DDBJ databases">
        <title>Genome sequence of Tetragenococcus muriaticus.</title>
        <authorList>
            <person name="Chuea-nongthon C."/>
            <person name="Rodtong S."/>
            <person name="Yongsawatdigul J."/>
            <person name="Steele J.L."/>
            <person name="Liu X.-y."/>
            <person name="Speers J."/>
            <person name="Glasner J.D."/>
            <person name="Neeno-Eckwall E.C."/>
        </authorList>
    </citation>
    <scope>NUCLEOTIDE SEQUENCE [LARGE SCALE GENOMIC DNA]</scope>
    <source>
        <strain evidence="10 11">3MR10-3</strain>
    </source>
</reference>
<dbReference type="Gene3D" id="1.10.10.10">
    <property type="entry name" value="Winged helix-like DNA-binding domain superfamily/Winged helix DNA-binding domain"/>
    <property type="match status" value="4"/>
</dbReference>
<dbReference type="InterPro" id="IPR053926">
    <property type="entry name" value="RecX_HTH_1st"/>
</dbReference>
<dbReference type="InterPro" id="IPR053924">
    <property type="entry name" value="RecX_HTH_2nd"/>
</dbReference>
<dbReference type="Pfam" id="PF21982">
    <property type="entry name" value="RecX_HTH1"/>
    <property type="match status" value="1"/>
</dbReference>
<dbReference type="InterPro" id="IPR036388">
    <property type="entry name" value="WH-like_DNA-bd_sf"/>
</dbReference>
<dbReference type="NCBIfam" id="NF010733">
    <property type="entry name" value="PRK14135.1"/>
    <property type="match status" value="1"/>
</dbReference>
<evidence type="ECO:0000256" key="5">
    <source>
        <dbReference type="ARBA" id="ARBA00022490"/>
    </source>
</evidence>
<dbReference type="Pfam" id="PF02631">
    <property type="entry name" value="RecX_HTH2"/>
    <property type="match status" value="1"/>
</dbReference>
<proteinExistence type="inferred from homology"/>
<evidence type="ECO:0000256" key="6">
    <source>
        <dbReference type="HAMAP-Rule" id="MF_01114"/>
    </source>
</evidence>
<dbReference type="RefSeq" id="WP_028790575.1">
    <property type="nucleotide sequence ID" value="NZ_JPVT01000176.1"/>
</dbReference>
<evidence type="ECO:0000259" key="8">
    <source>
        <dbReference type="Pfam" id="PF21981"/>
    </source>
</evidence>
<feature type="domain" description="RecX second three-helical" evidence="7">
    <location>
        <begin position="106"/>
        <end position="147"/>
    </location>
</feature>
<evidence type="ECO:0000256" key="3">
    <source>
        <dbReference type="ARBA" id="ARBA00009695"/>
    </source>
</evidence>
<comment type="subcellular location">
    <subcellularLocation>
        <location evidence="2 6">Cytoplasm</location>
    </subcellularLocation>
</comment>
<evidence type="ECO:0000256" key="4">
    <source>
        <dbReference type="ARBA" id="ARBA00018111"/>
    </source>
</evidence>
<dbReference type="GO" id="GO:0006282">
    <property type="term" value="P:regulation of DNA repair"/>
    <property type="evidence" value="ECO:0007669"/>
    <property type="project" value="UniProtKB-UniRule"/>
</dbReference>
<evidence type="ECO:0000259" key="7">
    <source>
        <dbReference type="Pfam" id="PF02631"/>
    </source>
</evidence>
<sequence length="265" mass="30962">MYTVTSIQKLKGTFYQVTIDHQEKIKVSEDLLVRFRLLKGSELTEEQMADVKEQASYDFGLQEALNYISYQLRTEKEVRTYLQNKEIPLEDRHKIVTRLKELGVLNDQTYAVSYVRTQIRLSDKGPANLIQQLRKKGVQDDLIAEAMELYTPELQAEIAANTAVKGFKKIRGKSHHETLQKLRLNLIKKGFNQDIAQQAIEGLDYEIDESQEWETLQKEGQKLLKRDRSNDSSKKKMKLKQKLYQKGFTIDMIQKFIDEEVLDEK</sequence>
<comment type="function">
    <text evidence="1 6">Modulates RecA activity.</text>
</comment>
<evidence type="ECO:0000313" key="11">
    <source>
        <dbReference type="Proteomes" id="UP000029381"/>
    </source>
</evidence>
<organism evidence="10 11">
    <name type="scientific">Tetragenococcus muriaticus 3MR10-3</name>
    <dbReference type="NCBI Taxonomy" id="1302648"/>
    <lineage>
        <taxon>Bacteria</taxon>
        <taxon>Bacillati</taxon>
        <taxon>Bacillota</taxon>
        <taxon>Bacilli</taxon>
        <taxon>Lactobacillales</taxon>
        <taxon>Enterococcaceae</taxon>
        <taxon>Tetragenococcus</taxon>
    </lineage>
</organism>
<dbReference type="InterPro" id="IPR053925">
    <property type="entry name" value="RecX_HTH_3rd"/>
</dbReference>
<dbReference type="GO" id="GO:0005737">
    <property type="term" value="C:cytoplasm"/>
    <property type="evidence" value="ECO:0007669"/>
    <property type="project" value="UniProtKB-SubCell"/>
</dbReference>
<dbReference type="PATRIC" id="fig|1302648.3.peg.1633"/>
<evidence type="ECO:0000313" key="10">
    <source>
        <dbReference type="EMBL" id="KFN90145.1"/>
    </source>
</evidence>
<protein>
    <recommendedName>
        <fullName evidence="4 6">Regulatory protein RecX</fullName>
    </recommendedName>
</protein>
<keyword evidence="5 6" id="KW-0963">Cytoplasm</keyword>
<dbReference type="EMBL" id="JPVT01000176">
    <property type="protein sequence ID" value="KFN90145.1"/>
    <property type="molecule type" value="Genomic_DNA"/>
</dbReference>
<dbReference type="PANTHER" id="PTHR33602">
    <property type="entry name" value="REGULATORY PROTEIN RECX FAMILY PROTEIN"/>
    <property type="match status" value="1"/>
</dbReference>
<evidence type="ECO:0000259" key="9">
    <source>
        <dbReference type="Pfam" id="PF21982"/>
    </source>
</evidence>